<evidence type="ECO:0000256" key="2">
    <source>
        <dbReference type="ARBA" id="ARBA00009399"/>
    </source>
</evidence>
<dbReference type="AlphaFoldDB" id="A0A6C2TXG5"/>
<keyword evidence="9" id="KW-1185">Reference proteome</keyword>
<dbReference type="GO" id="GO:0005886">
    <property type="term" value="C:plasma membrane"/>
    <property type="evidence" value="ECO:0007669"/>
    <property type="project" value="TreeGrafter"/>
</dbReference>
<evidence type="ECO:0000256" key="1">
    <source>
        <dbReference type="ARBA" id="ARBA00004141"/>
    </source>
</evidence>
<name>A0A6C2TXG5_PONDE</name>
<accession>A0A6C2TXG5</accession>
<dbReference type="PANTHER" id="PTHR38459">
    <property type="entry name" value="PROPHAGE BACTOPRENOL-LINKED GLUCOSE TRANSLOCASE HOMOLOG"/>
    <property type="match status" value="1"/>
</dbReference>
<feature type="transmembrane region" description="Helical" evidence="6">
    <location>
        <begin position="7"/>
        <end position="29"/>
    </location>
</feature>
<evidence type="ECO:0000259" key="7">
    <source>
        <dbReference type="Pfam" id="PF04138"/>
    </source>
</evidence>
<feature type="domain" description="GtrA/DPMS transmembrane" evidence="7">
    <location>
        <begin position="60"/>
        <end position="149"/>
    </location>
</feature>
<gene>
    <name evidence="8" type="ORF">PDESU_00823</name>
</gene>
<evidence type="ECO:0000256" key="5">
    <source>
        <dbReference type="ARBA" id="ARBA00023136"/>
    </source>
</evidence>
<dbReference type="InterPro" id="IPR007267">
    <property type="entry name" value="GtrA_DPMS_TM"/>
</dbReference>
<evidence type="ECO:0000313" key="9">
    <source>
        <dbReference type="Proteomes" id="UP000366872"/>
    </source>
</evidence>
<feature type="transmembrane region" description="Helical" evidence="6">
    <location>
        <begin position="97"/>
        <end position="118"/>
    </location>
</feature>
<proteinExistence type="inferred from homology"/>
<evidence type="ECO:0000256" key="4">
    <source>
        <dbReference type="ARBA" id="ARBA00022989"/>
    </source>
</evidence>
<sequence length="151" mass="17376">MQFIKYLFCGGITFVVDVAVFYLMAWLLLPSLREGDPFGMVIGVFGWKIGAVPEEVLLRNFVINKVVAFLASNTAAYVTNAMFVFQGGRHQRFKEVGLFYLFSTISFVVFTWLSRLLISQFGWQVSWSYFFVFACAMVTNFTMRKKFVFKG</sequence>
<evidence type="ECO:0000256" key="3">
    <source>
        <dbReference type="ARBA" id="ARBA00022692"/>
    </source>
</evidence>
<keyword evidence="5 6" id="KW-0472">Membrane</keyword>
<dbReference type="EMBL" id="CAAHFG010000001">
    <property type="protein sequence ID" value="VGO12272.1"/>
    <property type="molecule type" value="Genomic_DNA"/>
</dbReference>
<dbReference type="GO" id="GO:0000271">
    <property type="term" value="P:polysaccharide biosynthetic process"/>
    <property type="evidence" value="ECO:0007669"/>
    <property type="project" value="InterPro"/>
</dbReference>
<dbReference type="Pfam" id="PF04138">
    <property type="entry name" value="GtrA_DPMS_TM"/>
    <property type="match status" value="1"/>
</dbReference>
<feature type="transmembrane region" description="Helical" evidence="6">
    <location>
        <begin position="66"/>
        <end position="85"/>
    </location>
</feature>
<comment type="subcellular location">
    <subcellularLocation>
        <location evidence="1">Membrane</location>
        <topology evidence="1">Multi-pass membrane protein</topology>
    </subcellularLocation>
</comment>
<dbReference type="InterPro" id="IPR051401">
    <property type="entry name" value="GtrA_CellWall_Glycosyl"/>
</dbReference>
<keyword evidence="4 6" id="KW-1133">Transmembrane helix</keyword>
<feature type="transmembrane region" description="Helical" evidence="6">
    <location>
        <begin position="124"/>
        <end position="143"/>
    </location>
</feature>
<organism evidence="8 9">
    <name type="scientific">Pontiella desulfatans</name>
    <dbReference type="NCBI Taxonomy" id="2750659"/>
    <lineage>
        <taxon>Bacteria</taxon>
        <taxon>Pseudomonadati</taxon>
        <taxon>Kiritimatiellota</taxon>
        <taxon>Kiritimatiellia</taxon>
        <taxon>Kiritimatiellales</taxon>
        <taxon>Pontiellaceae</taxon>
        <taxon>Pontiella</taxon>
    </lineage>
</organism>
<dbReference type="PANTHER" id="PTHR38459:SF1">
    <property type="entry name" value="PROPHAGE BACTOPRENOL-LINKED GLUCOSE TRANSLOCASE HOMOLOG"/>
    <property type="match status" value="1"/>
</dbReference>
<keyword evidence="3 6" id="KW-0812">Transmembrane</keyword>
<evidence type="ECO:0000313" key="8">
    <source>
        <dbReference type="EMBL" id="VGO12272.1"/>
    </source>
</evidence>
<protein>
    <recommendedName>
        <fullName evidence="7">GtrA/DPMS transmembrane domain-containing protein</fullName>
    </recommendedName>
</protein>
<dbReference type="Proteomes" id="UP000366872">
    <property type="component" value="Unassembled WGS sequence"/>
</dbReference>
<comment type="similarity">
    <text evidence="2">Belongs to the GtrA family.</text>
</comment>
<evidence type="ECO:0000256" key="6">
    <source>
        <dbReference type="SAM" id="Phobius"/>
    </source>
</evidence>
<reference evidence="8 9" key="1">
    <citation type="submission" date="2019-04" db="EMBL/GenBank/DDBJ databases">
        <authorList>
            <person name="Van Vliet M D."/>
        </authorList>
    </citation>
    <scope>NUCLEOTIDE SEQUENCE [LARGE SCALE GENOMIC DNA]</scope>
    <source>
        <strain evidence="8 9">F1</strain>
    </source>
</reference>